<evidence type="ECO:0000313" key="1">
    <source>
        <dbReference type="EMBL" id="MED6213954.1"/>
    </source>
</evidence>
<reference evidence="1 2" key="1">
    <citation type="journal article" date="2023" name="Plants (Basel)">
        <title>Bridging the Gap: Combining Genomics and Transcriptomics Approaches to Understand Stylosanthes scabra, an Orphan Legume from the Brazilian Caatinga.</title>
        <authorList>
            <person name="Ferreira-Neto J.R.C."/>
            <person name="da Silva M.D."/>
            <person name="Binneck E."/>
            <person name="de Melo N.F."/>
            <person name="da Silva R.H."/>
            <person name="de Melo A.L.T.M."/>
            <person name="Pandolfi V."/>
            <person name="Bustamante F.O."/>
            <person name="Brasileiro-Vidal A.C."/>
            <person name="Benko-Iseppon A.M."/>
        </authorList>
    </citation>
    <scope>NUCLEOTIDE SEQUENCE [LARGE SCALE GENOMIC DNA]</scope>
    <source>
        <tissue evidence="1">Leaves</tissue>
    </source>
</reference>
<dbReference type="PANTHER" id="PTHR33702:SF5">
    <property type="entry name" value="OS01G0308600 PROTEIN"/>
    <property type="match status" value="1"/>
</dbReference>
<comment type="caution">
    <text evidence="1">The sequence shown here is derived from an EMBL/GenBank/DDBJ whole genome shotgun (WGS) entry which is preliminary data.</text>
</comment>
<accession>A0ABU6YVE8</accession>
<name>A0ABU6YVE8_9FABA</name>
<evidence type="ECO:0000313" key="2">
    <source>
        <dbReference type="Proteomes" id="UP001341840"/>
    </source>
</evidence>
<dbReference type="EMBL" id="JASCZI010244169">
    <property type="protein sequence ID" value="MED6213954.1"/>
    <property type="molecule type" value="Genomic_DNA"/>
</dbReference>
<keyword evidence="2" id="KW-1185">Reference proteome</keyword>
<dbReference type="PANTHER" id="PTHR33702">
    <property type="entry name" value="BNAA09G40010D PROTEIN"/>
    <property type="match status" value="1"/>
</dbReference>
<gene>
    <name evidence="1" type="ORF">PIB30_098406</name>
</gene>
<organism evidence="1 2">
    <name type="scientific">Stylosanthes scabra</name>
    <dbReference type="NCBI Taxonomy" id="79078"/>
    <lineage>
        <taxon>Eukaryota</taxon>
        <taxon>Viridiplantae</taxon>
        <taxon>Streptophyta</taxon>
        <taxon>Embryophyta</taxon>
        <taxon>Tracheophyta</taxon>
        <taxon>Spermatophyta</taxon>
        <taxon>Magnoliopsida</taxon>
        <taxon>eudicotyledons</taxon>
        <taxon>Gunneridae</taxon>
        <taxon>Pentapetalae</taxon>
        <taxon>rosids</taxon>
        <taxon>fabids</taxon>
        <taxon>Fabales</taxon>
        <taxon>Fabaceae</taxon>
        <taxon>Papilionoideae</taxon>
        <taxon>50 kb inversion clade</taxon>
        <taxon>dalbergioids sensu lato</taxon>
        <taxon>Dalbergieae</taxon>
        <taxon>Pterocarpus clade</taxon>
        <taxon>Stylosanthes</taxon>
    </lineage>
</organism>
<protein>
    <submittedName>
        <fullName evidence="1">Uncharacterized protein</fullName>
    </submittedName>
</protein>
<dbReference type="Proteomes" id="UP001341840">
    <property type="component" value="Unassembled WGS sequence"/>
</dbReference>
<sequence>MEGISVRVYKGLKDFQKRRRYQKLNGSGRRSRTTRLGSRGTRFWGWRVKAPPKIRIRRVPSPKKMLTWLRDAYVRMMLGLANSRVMTMNASATGFGGPWVGPDKPKEYDEKVLVQIYKSLVTTGNSGGTNHTVCSVGV</sequence>
<proteinExistence type="predicted"/>